<comment type="caution">
    <text evidence="7">The sequence shown here is derived from an EMBL/GenBank/DDBJ whole genome shotgun (WGS) entry which is preliminary data.</text>
</comment>
<dbReference type="Pfam" id="PF00239">
    <property type="entry name" value="Resolvase"/>
    <property type="match status" value="1"/>
</dbReference>
<dbReference type="eggNOG" id="COG1961">
    <property type="taxonomic scope" value="Bacteria"/>
</dbReference>
<organism evidence="7 8">
    <name type="scientific">Paramagnetospirillum caucaseum</name>
    <dbReference type="NCBI Taxonomy" id="1244869"/>
    <lineage>
        <taxon>Bacteria</taxon>
        <taxon>Pseudomonadati</taxon>
        <taxon>Pseudomonadota</taxon>
        <taxon>Alphaproteobacteria</taxon>
        <taxon>Rhodospirillales</taxon>
        <taxon>Magnetospirillaceae</taxon>
        <taxon>Paramagnetospirillum</taxon>
    </lineage>
</organism>
<dbReference type="PROSITE" id="PS51736">
    <property type="entry name" value="RECOMBINASES_3"/>
    <property type="match status" value="1"/>
</dbReference>
<dbReference type="OrthoDB" id="9800103at2"/>
<dbReference type="STRING" id="1244869.H261_22958"/>
<accession>M2YZW3</accession>
<evidence type="ECO:0000256" key="4">
    <source>
        <dbReference type="PIRSR" id="PIRSR606118-50"/>
    </source>
</evidence>
<dbReference type="InterPro" id="IPR006118">
    <property type="entry name" value="Recombinase_CS"/>
</dbReference>
<dbReference type="InterPro" id="IPR006119">
    <property type="entry name" value="Resolv_N"/>
</dbReference>
<dbReference type="PANTHER" id="PTHR30461:SF2">
    <property type="entry name" value="SERINE RECOMBINASE PINE-RELATED"/>
    <property type="match status" value="1"/>
</dbReference>
<dbReference type="SMART" id="SM00857">
    <property type="entry name" value="Resolvase"/>
    <property type="match status" value="1"/>
</dbReference>
<dbReference type="CDD" id="cd03768">
    <property type="entry name" value="SR_ResInv"/>
    <property type="match status" value="1"/>
</dbReference>
<gene>
    <name evidence="7" type="ORF">H261_22958</name>
</gene>
<dbReference type="InterPro" id="IPR050639">
    <property type="entry name" value="SSR_resolvase"/>
</dbReference>
<name>M2YZW3_9PROT</name>
<evidence type="ECO:0000256" key="3">
    <source>
        <dbReference type="ARBA" id="ARBA00023172"/>
    </source>
</evidence>
<dbReference type="PATRIC" id="fig|1244869.3.peg.4474"/>
<keyword evidence="3" id="KW-0233">DNA recombination</keyword>
<sequence>MKRVALYARVSTDSQTVDNQLQELRRIADRMGWEVVVEISDEGISGTKGRDQRPGFDRLLKGISRREFDLVAAWSVDRLGRSLRDLVLFLEDLREQKVDLFLHQQGLDTSTAAGRAMYGMLSVFADFERSLITARVKSGLQRVRDSGKRLGRPPTDPAKIDRAKVLLAAGTSLRKTAKLAKISPAMAAKLKGQMVE</sequence>
<evidence type="ECO:0000313" key="8">
    <source>
        <dbReference type="Proteomes" id="UP000011744"/>
    </source>
</evidence>
<keyword evidence="2" id="KW-0238">DNA-binding</keyword>
<proteinExistence type="predicted"/>
<dbReference type="SUPFAM" id="SSF53041">
    <property type="entry name" value="Resolvase-like"/>
    <property type="match status" value="1"/>
</dbReference>
<evidence type="ECO:0000259" key="6">
    <source>
        <dbReference type="PROSITE" id="PS51736"/>
    </source>
</evidence>
<dbReference type="PROSITE" id="PS00397">
    <property type="entry name" value="RECOMBINASES_1"/>
    <property type="match status" value="1"/>
</dbReference>
<evidence type="ECO:0000313" key="7">
    <source>
        <dbReference type="EMBL" id="EME67545.1"/>
    </source>
</evidence>
<dbReference type="GO" id="GO:0003677">
    <property type="term" value="F:DNA binding"/>
    <property type="evidence" value="ECO:0007669"/>
    <property type="project" value="UniProtKB-KW"/>
</dbReference>
<evidence type="ECO:0000256" key="2">
    <source>
        <dbReference type="ARBA" id="ARBA00023125"/>
    </source>
</evidence>
<dbReference type="GO" id="GO:0015074">
    <property type="term" value="P:DNA integration"/>
    <property type="evidence" value="ECO:0007669"/>
    <property type="project" value="UniProtKB-KW"/>
</dbReference>
<dbReference type="EMBL" id="AONQ01000151">
    <property type="protein sequence ID" value="EME67545.1"/>
    <property type="molecule type" value="Genomic_DNA"/>
</dbReference>
<dbReference type="Gene3D" id="3.40.50.1390">
    <property type="entry name" value="Resolvase, N-terminal catalytic domain"/>
    <property type="match status" value="1"/>
</dbReference>
<feature type="domain" description="Resolvase/invertase-type recombinase catalytic" evidence="6">
    <location>
        <begin position="3"/>
        <end position="147"/>
    </location>
</feature>
<dbReference type="Proteomes" id="UP000011744">
    <property type="component" value="Unassembled WGS sequence"/>
</dbReference>
<keyword evidence="1" id="KW-0229">DNA integration</keyword>
<reference evidence="7 8" key="1">
    <citation type="journal article" date="2014" name="Genome Announc.">
        <title>Draft Genome Sequence of Magnetospirillum sp. Strain SO-1, a Freshwater Magnetotactic Bacterium Isolated from the Ol'khovka River, Russia.</title>
        <authorList>
            <person name="Grouzdev D.S."/>
            <person name="Dziuba M.V."/>
            <person name="Sukhacheva M.S."/>
            <person name="Mardanov A.V."/>
            <person name="Beletskiy A.V."/>
            <person name="Kuznetsov B.B."/>
            <person name="Skryabin K.G."/>
        </authorList>
    </citation>
    <scope>NUCLEOTIDE SEQUENCE [LARGE SCALE GENOMIC DNA]</scope>
    <source>
        <strain evidence="7 8">SO-1</strain>
    </source>
</reference>
<feature type="active site" description="O-(5'-phospho-DNA)-serine intermediate" evidence="4 5">
    <location>
        <position position="11"/>
    </location>
</feature>
<evidence type="ECO:0000256" key="1">
    <source>
        <dbReference type="ARBA" id="ARBA00022908"/>
    </source>
</evidence>
<dbReference type="InterPro" id="IPR036162">
    <property type="entry name" value="Resolvase-like_N_sf"/>
</dbReference>
<keyword evidence="8" id="KW-1185">Reference proteome</keyword>
<dbReference type="RefSeq" id="WP_008622617.1">
    <property type="nucleotide sequence ID" value="NZ_AONQ01000151.1"/>
</dbReference>
<protein>
    <submittedName>
        <fullName evidence="7">Resolvase</fullName>
    </submittedName>
</protein>
<evidence type="ECO:0000256" key="5">
    <source>
        <dbReference type="PROSITE-ProRule" id="PRU10137"/>
    </source>
</evidence>
<dbReference type="PANTHER" id="PTHR30461">
    <property type="entry name" value="DNA-INVERTASE FROM LAMBDOID PROPHAGE"/>
    <property type="match status" value="1"/>
</dbReference>
<dbReference type="AlphaFoldDB" id="M2YZW3"/>
<dbReference type="GO" id="GO:0000150">
    <property type="term" value="F:DNA strand exchange activity"/>
    <property type="evidence" value="ECO:0007669"/>
    <property type="project" value="InterPro"/>
</dbReference>